<dbReference type="Gene3D" id="1.25.10.10">
    <property type="entry name" value="Leucine-rich Repeat Variant"/>
    <property type="match status" value="1"/>
</dbReference>
<protein>
    <submittedName>
        <fullName evidence="2">Uncharacterized protein</fullName>
    </submittedName>
</protein>
<dbReference type="InterPro" id="IPR016024">
    <property type="entry name" value="ARM-type_fold"/>
</dbReference>
<dbReference type="AlphaFoldDB" id="A0A3M2RSU7"/>
<dbReference type="InterPro" id="IPR011989">
    <property type="entry name" value="ARM-like"/>
</dbReference>
<dbReference type="SUPFAM" id="SSF48371">
    <property type="entry name" value="ARM repeat"/>
    <property type="match status" value="1"/>
</dbReference>
<feature type="region of interest" description="Disordered" evidence="1">
    <location>
        <begin position="483"/>
        <end position="550"/>
    </location>
</feature>
<dbReference type="Proteomes" id="UP000277212">
    <property type="component" value="Unassembled WGS sequence"/>
</dbReference>
<accession>A0A3M2RSU7</accession>
<feature type="compositionally biased region" description="Basic and acidic residues" evidence="1">
    <location>
        <begin position="487"/>
        <end position="496"/>
    </location>
</feature>
<comment type="caution">
    <text evidence="2">The sequence shown here is derived from an EMBL/GenBank/DDBJ whole genome shotgun (WGS) entry which is preliminary data.</text>
</comment>
<dbReference type="OrthoDB" id="20872at2759"/>
<feature type="region of interest" description="Disordered" evidence="1">
    <location>
        <begin position="363"/>
        <end position="405"/>
    </location>
</feature>
<gene>
    <name evidence="2" type="ORF">CDV36_011975</name>
</gene>
<feature type="compositionally biased region" description="Basic and acidic residues" evidence="1">
    <location>
        <begin position="534"/>
        <end position="550"/>
    </location>
</feature>
<sequence length="550" mass="60310">MPPSDPSDPPSLEHVESQQPNLSVLFNKCVYGFAEVLRIISAGQTQPVIGADAPVISPAELDRAFDEYGRLKVWGHDFRASLPDLTRSSLGETLHRHGELRDQVASIFLLLDKEITSVLDLLSRGDYASSIVDDQALGDNDHSSSNSDSGSDSESDISGTDDNPRHGPKRSIISRRMAAVFDQIKLLYYLGILLQRPGLSRKYLKSGSNTLDATSEDISHVWETIKRWQKEPDQHVGIDPVDEKAVTREEIQRRTKSSMGAGGVSTQLIERLARANTRRREQLAYWSEHPDQTFAQNVDEVQVPDRPAQHYSAKKAKSVISTGTSLFSKNTVAFSDIAGVSSLRQSDDGPARTIYEETVVGGTHSSRVPSVPEESNFGDTFECPYSDDENGYESASTSTPDKESAQLEDLDWHARVDAIDALSRRSALPEAILQAIAAGLGDQDVRVRCAAVNALGRQPALPGEMLKALIDLQEMLQASVDLPLGHENPEGSKDGEVASNFLTAPDTNKGVELGDKEDDAGFTVVKTRQKQRLKPNEREVPNRRDEGDSL</sequence>
<feature type="compositionally biased region" description="Low complexity" evidence="1">
    <location>
        <begin position="143"/>
        <end position="161"/>
    </location>
</feature>
<reference evidence="2 3" key="1">
    <citation type="submission" date="2017-06" db="EMBL/GenBank/DDBJ databases">
        <title>Comparative genomic analysis of Ambrosia Fusariam Clade fungi.</title>
        <authorList>
            <person name="Stajich J.E."/>
            <person name="Carrillo J."/>
            <person name="Kijimoto T."/>
            <person name="Eskalen A."/>
            <person name="O'Donnell K."/>
            <person name="Kasson M."/>
        </authorList>
    </citation>
    <scope>NUCLEOTIDE SEQUENCE [LARGE SCALE GENOMIC DNA]</scope>
    <source>
        <strain evidence="2">UCR3666</strain>
    </source>
</reference>
<proteinExistence type="predicted"/>
<evidence type="ECO:0000313" key="3">
    <source>
        <dbReference type="Proteomes" id="UP000277212"/>
    </source>
</evidence>
<evidence type="ECO:0000313" key="2">
    <source>
        <dbReference type="EMBL" id="RMJ08396.1"/>
    </source>
</evidence>
<evidence type="ECO:0000256" key="1">
    <source>
        <dbReference type="SAM" id="MobiDB-lite"/>
    </source>
</evidence>
<feature type="region of interest" description="Disordered" evidence="1">
    <location>
        <begin position="134"/>
        <end position="170"/>
    </location>
</feature>
<name>A0A3M2RSU7_9HYPO</name>
<dbReference type="EMBL" id="NKUJ01000289">
    <property type="protein sequence ID" value="RMJ08396.1"/>
    <property type="molecule type" value="Genomic_DNA"/>
</dbReference>
<keyword evidence="3" id="KW-1185">Reference proteome</keyword>
<dbReference type="STRING" id="2010991.A0A3M2RSU7"/>
<organism evidence="2 3">
    <name type="scientific">Fusarium kuroshium</name>
    <dbReference type="NCBI Taxonomy" id="2010991"/>
    <lineage>
        <taxon>Eukaryota</taxon>
        <taxon>Fungi</taxon>
        <taxon>Dikarya</taxon>
        <taxon>Ascomycota</taxon>
        <taxon>Pezizomycotina</taxon>
        <taxon>Sordariomycetes</taxon>
        <taxon>Hypocreomycetidae</taxon>
        <taxon>Hypocreales</taxon>
        <taxon>Nectriaceae</taxon>
        <taxon>Fusarium</taxon>
        <taxon>Fusarium solani species complex</taxon>
    </lineage>
</organism>